<dbReference type="Proteomes" id="UP000315971">
    <property type="component" value="Unassembled WGS sequence"/>
</dbReference>
<reference evidence="1 2" key="1">
    <citation type="submission" date="2017-05" db="EMBL/GenBank/DDBJ databases">
        <authorList>
            <person name="Varghese N."/>
            <person name="Submissions S."/>
        </authorList>
    </citation>
    <scope>NUCLEOTIDE SEQUENCE [LARGE SCALE GENOMIC DNA]</scope>
    <source>
        <strain evidence="1 2">DSM 21342</strain>
    </source>
</reference>
<gene>
    <name evidence="1" type="ORF">SAMN06265350_101115</name>
</gene>
<keyword evidence="2" id="KW-1185">Reference proteome</keyword>
<dbReference type="EMBL" id="FXSZ01000001">
    <property type="protein sequence ID" value="SMO33650.1"/>
    <property type="molecule type" value="Genomic_DNA"/>
</dbReference>
<evidence type="ECO:0000313" key="2">
    <source>
        <dbReference type="Proteomes" id="UP000315971"/>
    </source>
</evidence>
<sequence length="49" mass="5916">MTPYYDRTDKELIALLKERDQEAFTEMFLAVFFGVFKKLTKFSNILRYS</sequence>
<dbReference type="AlphaFoldDB" id="A0A521AG12"/>
<protein>
    <submittedName>
        <fullName evidence="1">Uncharacterized protein</fullName>
    </submittedName>
</protein>
<name>A0A521AG12_9SPHI</name>
<proteinExistence type="predicted"/>
<organism evidence="1 2">
    <name type="scientific">Solitalea koreensis</name>
    <dbReference type="NCBI Taxonomy" id="543615"/>
    <lineage>
        <taxon>Bacteria</taxon>
        <taxon>Pseudomonadati</taxon>
        <taxon>Bacteroidota</taxon>
        <taxon>Sphingobacteriia</taxon>
        <taxon>Sphingobacteriales</taxon>
        <taxon>Sphingobacteriaceae</taxon>
        <taxon>Solitalea</taxon>
    </lineage>
</organism>
<evidence type="ECO:0000313" key="1">
    <source>
        <dbReference type="EMBL" id="SMO33650.1"/>
    </source>
</evidence>
<accession>A0A521AG12</accession>